<feature type="region of interest" description="Disordered" evidence="3">
    <location>
        <begin position="388"/>
        <end position="471"/>
    </location>
</feature>
<feature type="compositionally biased region" description="Acidic residues" evidence="3">
    <location>
        <begin position="36"/>
        <end position="50"/>
    </location>
</feature>
<dbReference type="InterPro" id="IPR001487">
    <property type="entry name" value="Bromodomain"/>
</dbReference>
<feature type="compositionally biased region" description="Basic residues" evidence="3">
    <location>
        <begin position="334"/>
        <end position="345"/>
    </location>
</feature>
<feature type="domain" description="Bromo" evidence="4">
    <location>
        <begin position="210"/>
        <end position="283"/>
    </location>
</feature>
<dbReference type="InterPro" id="IPR036427">
    <property type="entry name" value="Bromodomain-like_sf"/>
</dbReference>
<proteinExistence type="predicted"/>
<dbReference type="AlphaFoldDB" id="A0AAP0WZ41"/>
<feature type="compositionally biased region" description="Polar residues" evidence="3">
    <location>
        <begin position="96"/>
        <end position="119"/>
    </location>
</feature>
<dbReference type="Proteomes" id="UP001415857">
    <property type="component" value="Unassembled WGS sequence"/>
</dbReference>
<dbReference type="PROSITE" id="PS50014">
    <property type="entry name" value="BROMODOMAIN_2"/>
    <property type="match status" value="1"/>
</dbReference>
<sequence length="471" mass="52227">MKRKRGHKKGKSKKPPVVGPNEAYVNVVSLNTEDNSGLDDFDNAEYDSVMEVDTPSSTGTDQPDKLANINPDGSVDKRVGQSVYGRVKVKLRTSKMLESQPTSSDAPTQSDTDKSSQQMGLEKQAGITEKVEDSANSIPQMKIAASGNPSKKAGSIKIKSSRSLGSASINQISSVVGERPPQKESMIPRQDPRYNKEELKAALMVIKKVMKMDAAEPFNVPVNPIALGIPDYFDVIDTPMDFGTIFCNLENGVKYMNSEDVFKDVQYIWENCYKYNNKGDYIVDLMKRVKKNFTKYWTAAGLYSEQQQRMNGVESIQAEDIAPSSQGKVQVKGGHAKQKTRKRHGVKRHKDGCLCAICVLKRRRRERENAQIVEDQVGASDNNLALGFKQEETSPVESPCDEDTSSNMDNSLDPDSEADLEEKGEEVKSETTERQHSPQLEKQEEKANEMVIQKKSEGETPEQSQLGDGSG</sequence>
<dbReference type="SMART" id="SM00297">
    <property type="entry name" value="BROMO"/>
    <property type="match status" value="1"/>
</dbReference>
<evidence type="ECO:0000256" key="1">
    <source>
        <dbReference type="ARBA" id="ARBA00023117"/>
    </source>
</evidence>
<dbReference type="Pfam" id="PF00439">
    <property type="entry name" value="Bromodomain"/>
    <property type="match status" value="1"/>
</dbReference>
<feature type="compositionally biased region" description="Polar residues" evidence="3">
    <location>
        <begin position="461"/>
        <end position="471"/>
    </location>
</feature>
<organism evidence="5 6">
    <name type="scientific">Liquidambar formosana</name>
    <name type="common">Formosan gum</name>
    <dbReference type="NCBI Taxonomy" id="63359"/>
    <lineage>
        <taxon>Eukaryota</taxon>
        <taxon>Viridiplantae</taxon>
        <taxon>Streptophyta</taxon>
        <taxon>Embryophyta</taxon>
        <taxon>Tracheophyta</taxon>
        <taxon>Spermatophyta</taxon>
        <taxon>Magnoliopsida</taxon>
        <taxon>eudicotyledons</taxon>
        <taxon>Gunneridae</taxon>
        <taxon>Pentapetalae</taxon>
        <taxon>Saxifragales</taxon>
        <taxon>Altingiaceae</taxon>
        <taxon>Liquidambar</taxon>
    </lineage>
</organism>
<reference evidence="5 6" key="1">
    <citation type="journal article" date="2024" name="Plant J.">
        <title>Genome sequences and population genomics reveal climatic adaptation and genomic divergence between two closely related sweetgum species.</title>
        <authorList>
            <person name="Xu W.Q."/>
            <person name="Ren C.Q."/>
            <person name="Zhang X.Y."/>
            <person name="Comes H.P."/>
            <person name="Liu X.H."/>
            <person name="Li Y.G."/>
            <person name="Kettle C.J."/>
            <person name="Jalonen R."/>
            <person name="Gaisberger H."/>
            <person name="Ma Y.Z."/>
            <person name="Qiu Y.X."/>
        </authorList>
    </citation>
    <scope>NUCLEOTIDE SEQUENCE [LARGE SCALE GENOMIC DNA]</scope>
    <source>
        <strain evidence="5">Hangzhou</strain>
    </source>
</reference>
<dbReference type="Gene3D" id="1.20.920.10">
    <property type="entry name" value="Bromodomain-like"/>
    <property type="match status" value="1"/>
</dbReference>
<feature type="compositionally biased region" description="Basic residues" evidence="3">
    <location>
        <begin position="1"/>
        <end position="14"/>
    </location>
</feature>
<name>A0AAP0WZ41_LIQFO</name>
<evidence type="ECO:0000313" key="5">
    <source>
        <dbReference type="EMBL" id="KAK9286209.1"/>
    </source>
</evidence>
<dbReference type="PANTHER" id="PTHR47809:SF2">
    <property type="entry name" value="DNA-BINDING BROMODOMAIN-CONTAINING PROTEIN"/>
    <property type="match status" value="1"/>
</dbReference>
<evidence type="ECO:0000256" key="2">
    <source>
        <dbReference type="PROSITE-ProRule" id="PRU00035"/>
    </source>
</evidence>
<feature type="region of interest" description="Disordered" evidence="3">
    <location>
        <begin position="92"/>
        <end position="123"/>
    </location>
</feature>
<comment type="caution">
    <text evidence="5">The sequence shown here is derived from an EMBL/GenBank/DDBJ whole genome shotgun (WGS) entry which is preliminary data.</text>
</comment>
<feature type="region of interest" description="Disordered" evidence="3">
    <location>
        <begin position="1"/>
        <end position="79"/>
    </location>
</feature>
<feature type="region of interest" description="Disordered" evidence="3">
    <location>
        <begin position="321"/>
        <end position="345"/>
    </location>
</feature>
<feature type="region of interest" description="Disordered" evidence="3">
    <location>
        <begin position="172"/>
        <end position="193"/>
    </location>
</feature>
<dbReference type="PRINTS" id="PR00503">
    <property type="entry name" value="BROMODOMAIN"/>
</dbReference>
<dbReference type="InterPro" id="IPR018359">
    <property type="entry name" value="Bromodomain_CS"/>
</dbReference>
<dbReference type="EMBL" id="JBBPBK010000004">
    <property type="protein sequence ID" value="KAK9286209.1"/>
    <property type="molecule type" value="Genomic_DNA"/>
</dbReference>
<dbReference type="PANTHER" id="PTHR47809">
    <property type="entry name" value="DNA-BINDING BROMODOMAIN-CONTAINING PROTEIN"/>
    <property type="match status" value="1"/>
</dbReference>
<keyword evidence="1 2" id="KW-0103">Bromodomain</keyword>
<evidence type="ECO:0000259" key="4">
    <source>
        <dbReference type="PROSITE" id="PS50014"/>
    </source>
</evidence>
<keyword evidence="6" id="KW-1185">Reference proteome</keyword>
<gene>
    <name evidence="5" type="ORF">L1049_014594</name>
</gene>
<accession>A0AAP0WZ41</accession>
<evidence type="ECO:0000313" key="6">
    <source>
        <dbReference type="Proteomes" id="UP001415857"/>
    </source>
</evidence>
<dbReference type="SUPFAM" id="SSF47370">
    <property type="entry name" value="Bromodomain"/>
    <property type="match status" value="1"/>
</dbReference>
<dbReference type="PROSITE" id="PS00633">
    <property type="entry name" value="BROMODOMAIN_1"/>
    <property type="match status" value="1"/>
</dbReference>
<evidence type="ECO:0000256" key="3">
    <source>
        <dbReference type="SAM" id="MobiDB-lite"/>
    </source>
</evidence>
<feature type="compositionally biased region" description="Basic and acidic residues" evidence="3">
    <location>
        <begin position="425"/>
        <end position="458"/>
    </location>
</feature>
<protein>
    <recommendedName>
        <fullName evidence="4">Bromo domain-containing protein</fullName>
    </recommendedName>
</protein>
<feature type="compositionally biased region" description="Acidic residues" evidence="3">
    <location>
        <begin position="412"/>
        <end position="424"/>
    </location>
</feature>